<dbReference type="AlphaFoldDB" id="A0A133PHZ7"/>
<organism evidence="1">
    <name type="scientific">Peptoniphilus harei</name>
    <dbReference type="NCBI Taxonomy" id="54005"/>
    <lineage>
        <taxon>Bacteria</taxon>
        <taxon>Bacillati</taxon>
        <taxon>Bacillota</taxon>
        <taxon>Tissierellia</taxon>
        <taxon>Tissierellales</taxon>
        <taxon>Peptoniphilaceae</taxon>
        <taxon>Peptoniphilus</taxon>
    </lineage>
</organism>
<dbReference type="Proteomes" id="UP000070174">
    <property type="component" value="Unassembled WGS sequence"/>
</dbReference>
<sequence>TQRTWGEGGGFEGQGASRCPYAPPREHSKALLYKTQLNIKSLYRIIKASALKKIFTISALLSILLKLY</sequence>
<accession>A0A133PHZ7</accession>
<gene>
    <name evidence="1" type="ORF">HMPREF3229_01786</name>
</gene>
<evidence type="ECO:0000313" key="2">
    <source>
        <dbReference type="Proteomes" id="UP000070174"/>
    </source>
</evidence>
<evidence type="ECO:0000313" key="1">
    <source>
        <dbReference type="EMBL" id="KXA28182.1"/>
    </source>
</evidence>
<name>A0A133PHZ7_9FIRM</name>
<reference evidence="1 2" key="1">
    <citation type="submission" date="2016-01" db="EMBL/GenBank/DDBJ databases">
        <authorList>
            <person name="Oliw E.H."/>
        </authorList>
    </citation>
    <scope>NUCLEOTIDE SEQUENCE [LARGE SCALE GENOMIC DNA]</scope>
    <source>
        <strain evidence="1 2">CMW7756A</strain>
    </source>
</reference>
<proteinExistence type="predicted"/>
<comment type="caution">
    <text evidence="1">The sequence shown here is derived from an EMBL/GenBank/DDBJ whole genome shotgun (WGS) entry which is preliminary data.</text>
</comment>
<feature type="non-terminal residue" evidence="1">
    <location>
        <position position="1"/>
    </location>
</feature>
<dbReference type="EMBL" id="LRQE01000046">
    <property type="protein sequence ID" value="KXA28182.1"/>
    <property type="molecule type" value="Genomic_DNA"/>
</dbReference>
<protein>
    <submittedName>
        <fullName evidence="1">Uncharacterized protein</fullName>
    </submittedName>
</protein>